<dbReference type="NCBIfam" id="NF008911">
    <property type="entry name" value="PRK12275.1-2"/>
    <property type="match status" value="1"/>
</dbReference>
<dbReference type="SUPFAM" id="SSF158446">
    <property type="entry name" value="IVS-encoded protein-like"/>
    <property type="match status" value="1"/>
</dbReference>
<protein>
    <submittedName>
        <fullName evidence="1">S23 ribosomal protein</fullName>
    </submittedName>
</protein>
<reference evidence="1 2" key="1">
    <citation type="journal article" date="2012" name="Stand. Genomic Sci.">
        <title>Genome sequence of the orange-pigmented seawater bacterium Owenweeksia hongkongensis type strain (UST20020801(T)).</title>
        <authorList>
            <person name="Riedel T."/>
            <person name="Held B."/>
            <person name="Nolan M."/>
            <person name="Lucas S."/>
            <person name="Lapidus A."/>
            <person name="Tice H."/>
            <person name="Del Rio T.G."/>
            <person name="Cheng J.F."/>
            <person name="Han C."/>
            <person name="Tapia R."/>
            <person name="Goodwin L.A."/>
            <person name="Pitluck S."/>
            <person name="Liolios K."/>
            <person name="Mavromatis K."/>
            <person name="Pagani I."/>
            <person name="Ivanova N."/>
            <person name="Mikhailova N."/>
            <person name="Pati A."/>
            <person name="Chen A."/>
            <person name="Palaniappan K."/>
            <person name="Rohde M."/>
            <person name="Tindall B.J."/>
            <person name="Detter J.C."/>
            <person name="Goker M."/>
            <person name="Woyke T."/>
            <person name="Bristow J."/>
            <person name="Eisen J.A."/>
            <person name="Markowitz V."/>
            <person name="Hugenholtz P."/>
            <person name="Klenk H.P."/>
            <person name="Kyrpides N.C."/>
        </authorList>
    </citation>
    <scope>NUCLEOTIDE SEQUENCE</scope>
    <source>
        <strain evidence="2">DSM 17368 / JCM 12287 / NRRL B-23963</strain>
    </source>
</reference>
<dbReference type="EMBL" id="CP003156">
    <property type="protein sequence ID" value="AEV33627.1"/>
    <property type="molecule type" value="Genomic_DNA"/>
</dbReference>
<dbReference type="HOGENOM" id="CLU_129874_0_6_10"/>
<dbReference type="PANTHER" id="PTHR38471:SF2">
    <property type="entry name" value="FOUR HELIX BUNDLE PROTEIN"/>
    <property type="match status" value="1"/>
</dbReference>
<dbReference type="KEGG" id="oho:Oweho_2663"/>
<dbReference type="eggNOG" id="COG0399">
    <property type="taxonomic scope" value="Bacteria"/>
</dbReference>
<accession>G8R919</accession>
<dbReference type="CDD" id="cd16377">
    <property type="entry name" value="23S_rRNA_IVP_like"/>
    <property type="match status" value="1"/>
</dbReference>
<dbReference type="GO" id="GO:0005840">
    <property type="term" value="C:ribosome"/>
    <property type="evidence" value="ECO:0007669"/>
    <property type="project" value="UniProtKB-KW"/>
</dbReference>
<name>G8R919_OWEHD</name>
<dbReference type="OrthoDB" id="9811959at2"/>
<keyword evidence="1" id="KW-0689">Ribosomal protein</keyword>
<dbReference type="Gene3D" id="1.20.1440.60">
    <property type="entry name" value="23S rRNA-intervening sequence"/>
    <property type="match status" value="1"/>
</dbReference>
<sequence length="126" mass="14482">MSNVNSYKDLLVWQKAMVIVDEVYRLAKDFPREEMYALSDQVRRSSVSIPSNIAEGWGRDSSQSYKHFLRIARGSLFELETQVEIAFRQGFIKAETVEKVNGLITEESKMLTAFINSINDRNKDGK</sequence>
<dbReference type="Pfam" id="PF05635">
    <property type="entry name" value="23S_rRNA_IVP"/>
    <property type="match status" value="1"/>
</dbReference>
<dbReference type="STRING" id="926562.Oweho_2663"/>
<dbReference type="PANTHER" id="PTHR38471">
    <property type="entry name" value="FOUR HELIX BUNDLE PROTEIN"/>
    <property type="match status" value="1"/>
</dbReference>
<dbReference type="InterPro" id="IPR012657">
    <property type="entry name" value="23S_rRNA-intervening_sequence"/>
</dbReference>
<keyword evidence="1" id="KW-0687">Ribonucleoprotein</keyword>
<gene>
    <name evidence="1" type="ordered locus">Oweho_2663</name>
</gene>
<dbReference type="RefSeq" id="WP_014202976.1">
    <property type="nucleotide sequence ID" value="NC_016599.1"/>
</dbReference>
<evidence type="ECO:0000313" key="2">
    <source>
        <dbReference type="Proteomes" id="UP000005631"/>
    </source>
</evidence>
<proteinExistence type="predicted"/>
<dbReference type="InterPro" id="IPR036583">
    <property type="entry name" value="23S_rRNA_IVS_sf"/>
</dbReference>
<dbReference type="AlphaFoldDB" id="G8R919"/>
<organism evidence="1 2">
    <name type="scientific">Owenweeksia hongkongensis (strain DSM 17368 / CIP 108786 / JCM 12287 / NRRL B-23963 / UST20020801)</name>
    <dbReference type="NCBI Taxonomy" id="926562"/>
    <lineage>
        <taxon>Bacteria</taxon>
        <taxon>Pseudomonadati</taxon>
        <taxon>Bacteroidota</taxon>
        <taxon>Flavobacteriia</taxon>
        <taxon>Flavobacteriales</taxon>
        <taxon>Owenweeksiaceae</taxon>
        <taxon>Owenweeksia</taxon>
    </lineage>
</organism>
<keyword evidence="2" id="KW-1185">Reference proteome</keyword>
<dbReference type="NCBIfam" id="TIGR02436">
    <property type="entry name" value="four helix bundle protein"/>
    <property type="match status" value="1"/>
</dbReference>
<evidence type="ECO:0000313" key="1">
    <source>
        <dbReference type="EMBL" id="AEV33627.1"/>
    </source>
</evidence>
<dbReference type="Proteomes" id="UP000005631">
    <property type="component" value="Chromosome"/>
</dbReference>